<keyword evidence="8" id="KW-0624">Polysaccharide degradation</keyword>
<protein>
    <recommendedName>
        <fullName evidence="3 9">Cellulase</fullName>
        <ecNumber evidence="3 9">3.2.1.4</ecNumber>
    </recommendedName>
</protein>
<sequence>MQLPTSTLLALLPFYIASLPLPASAQGPSGTGRTTRYWDCCKPSCGWPGKGSLTRGPVQTCSKADAPLSDGGNTKSGCDSGVGSGGAFMCSSQSPWAVNETVAYGWAAVNIQGGTESSWCCACYELTFTGGPVQGKKLVVQATNTGGDLGNNHFDLAIPGGGVGQFNACTNQYGAPSNGWGDRYGGVHSRADCDSFPAALKAGCYWRFDWFQGADNPPVSFRQVACPAAITAKSGCVRANDAINETPTGPSSVPTWTASS</sequence>
<dbReference type="InterPro" id="IPR036908">
    <property type="entry name" value="RlpA-like_sf"/>
</dbReference>
<keyword evidence="13" id="KW-1185">Reference proteome</keyword>
<evidence type="ECO:0000256" key="7">
    <source>
        <dbReference type="ARBA" id="ARBA00023295"/>
    </source>
</evidence>
<dbReference type="GO" id="GO:0030245">
    <property type="term" value="P:cellulose catabolic process"/>
    <property type="evidence" value="ECO:0007669"/>
    <property type="project" value="UniProtKB-KW"/>
</dbReference>
<dbReference type="AlphaFoldDB" id="A0AA38S9P2"/>
<feature type="chain" id="PRO_5041213212" description="Cellulase" evidence="10">
    <location>
        <begin position="26"/>
        <end position="260"/>
    </location>
</feature>
<evidence type="ECO:0000256" key="10">
    <source>
        <dbReference type="SAM" id="SignalP"/>
    </source>
</evidence>
<comment type="catalytic activity">
    <reaction evidence="1 9">
        <text>Endohydrolysis of (1-&gt;4)-beta-D-glucosidic linkages in cellulose, lichenin and cereal beta-D-glucans.</text>
        <dbReference type="EC" id="3.2.1.4"/>
    </reaction>
</comment>
<evidence type="ECO:0000259" key="11">
    <source>
        <dbReference type="PROSITE" id="PS01140"/>
    </source>
</evidence>
<evidence type="ECO:0000256" key="2">
    <source>
        <dbReference type="ARBA" id="ARBA00007793"/>
    </source>
</evidence>
<evidence type="ECO:0000256" key="4">
    <source>
        <dbReference type="ARBA" id="ARBA00022801"/>
    </source>
</evidence>
<comment type="similarity">
    <text evidence="2">Belongs to the glycosyl hydrolase 45 (cellulase K) family.</text>
</comment>
<dbReference type="InterPro" id="IPR052288">
    <property type="entry name" value="GH45_Enzymes"/>
</dbReference>
<evidence type="ECO:0000256" key="6">
    <source>
        <dbReference type="ARBA" id="ARBA00023277"/>
    </source>
</evidence>
<evidence type="ECO:0000256" key="1">
    <source>
        <dbReference type="ARBA" id="ARBA00000966"/>
    </source>
</evidence>
<keyword evidence="4 12" id="KW-0378">Hydrolase</keyword>
<evidence type="ECO:0000256" key="3">
    <source>
        <dbReference type="ARBA" id="ARBA00012601"/>
    </source>
</evidence>
<comment type="caution">
    <text evidence="12">The sequence shown here is derived from an EMBL/GenBank/DDBJ whole genome shotgun (WGS) entry which is preliminary data.</text>
</comment>
<feature type="signal peptide" evidence="10">
    <location>
        <begin position="1"/>
        <end position="25"/>
    </location>
</feature>
<dbReference type="Proteomes" id="UP001174694">
    <property type="component" value="Unassembled WGS sequence"/>
</dbReference>
<evidence type="ECO:0000313" key="13">
    <source>
        <dbReference type="Proteomes" id="UP001174694"/>
    </source>
</evidence>
<dbReference type="SUPFAM" id="SSF50685">
    <property type="entry name" value="Barwin-like endoglucanases"/>
    <property type="match status" value="1"/>
</dbReference>
<keyword evidence="6" id="KW-0119">Carbohydrate metabolism</keyword>
<feature type="active site" description="Nucleophile" evidence="9">
    <location>
        <position position="39"/>
    </location>
</feature>
<proteinExistence type="inferred from homology"/>
<evidence type="ECO:0000256" key="9">
    <source>
        <dbReference type="PROSITE-ProRule" id="PRU10069"/>
    </source>
</evidence>
<keyword evidence="7" id="KW-0326">Glycosidase</keyword>
<dbReference type="PANTHER" id="PTHR39730">
    <property type="entry name" value="ENDOGLUCANASE 1"/>
    <property type="match status" value="1"/>
</dbReference>
<dbReference type="Pfam" id="PF02015">
    <property type="entry name" value="Glyco_hydro_45"/>
    <property type="match status" value="1"/>
</dbReference>
<dbReference type="GO" id="GO:0008810">
    <property type="term" value="F:cellulase activity"/>
    <property type="evidence" value="ECO:0007669"/>
    <property type="project" value="UniProtKB-EC"/>
</dbReference>
<organism evidence="12 13">
    <name type="scientific">Pleurostoma richardsiae</name>
    <dbReference type="NCBI Taxonomy" id="41990"/>
    <lineage>
        <taxon>Eukaryota</taxon>
        <taxon>Fungi</taxon>
        <taxon>Dikarya</taxon>
        <taxon>Ascomycota</taxon>
        <taxon>Pezizomycotina</taxon>
        <taxon>Sordariomycetes</taxon>
        <taxon>Sordariomycetidae</taxon>
        <taxon>Calosphaeriales</taxon>
        <taxon>Pleurostomataceae</taxon>
        <taxon>Pleurostoma</taxon>
    </lineage>
</organism>
<feature type="domain" description="Glycosyl hydrolases family 45 active site" evidence="11">
    <location>
        <begin position="34"/>
        <end position="45"/>
    </location>
</feature>
<dbReference type="InterPro" id="IPR000334">
    <property type="entry name" value="Glyco_hydro_45"/>
</dbReference>
<gene>
    <name evidence="12" type="ORF">NKR23_g2685</name>
</gene>
<reference evidence="12" key="1">
    <citation type="submission" date="2022-07" db="EMBL/GenBank/DDBJ databases">
        <title>Fungi with potential for degradation of polypropylene.</title>
        <authorList>
            <person name="Gostincar C."/>
        </authorList>
    </citation>
    <scope>NUCLEOTIDE SEQUENCE</scope>
    <source>
        <strain evidence="12">EXF-13308</strain>
    </source>
</reference>
<dbReference type="EC" id="3.2.1.4" evidence="3 9"/>
<evidence type="ECO:0000313" key="12">
    <source>
        <dbReference type="EMBL" id="KAJ9152000.1"/>
    </source>
</evidence>
<evidence type="ECO:0000256" key="8">
    <source>
        <dbReference type="ARBA" id="ARBA00023326"/>
    </source>
</evidence>
<dbReference type="Gene3D" id="2.40.40.10">
    <property type="entry name" value="RlpA-like domain"/>
    <property type="match status" value="1"/>
</dbReference>
<evidence type="ECO:0000256" key="5">
    <source>
        <dbReference type="ARBA" id="ARBA00023001"/>
    </source>
</evidence>
<keyword evidence="5" id="KW-0136">Cellulose degradation</keyword>
<dbReference type="PANTHER" id="PTHR39730:SF1">
    <property type="entry name" value="ENDOGLUCANASE 1"/>
    <property type="match status" value="1"/>
</dbReference>
<dbReference type="PROSITE" id="PS01140">
    <property type="entry name" value="GLYCOSYL_HYDROL_F45"/>
    <property type="match status" value="1"/>
</dbReference>
<dbReference type="EMBL" id="JANBVO010000005">
    <property type="protein sequence ID" value="KAJ9152000.1"/>
    <property type="molecule type" value="Genomic_DNA"/>
</dbReference>
<name>A0AA38S9P2_9PEZI</name>
<accession>A0AA38S9P2</accession>
<keyword evidence="10" id="KW-0732">Signal</keyword>